<feature type="transmembrane region" description="Helical" evidence="1">
    <location>
        <begin position="313"/>
        <end position="334"/>
    </location>
</feature>
<keyword evidence="3" id="KW-1185">Reference proteome</keyword>
<gene>
    <name evidence="2" type="ORF">THRCLA_05144</name>
</gene>
<feature type="transmembrane region" description="Helical" evidence="1">
    <location>
        <begin position="212"/>
        <end position="231"/>
    </location>
</feature>
<proteinExistence type="predicted"/>
<feature type="transmembrane region" description="Helical" evidence="1">
    <location>
        <begin position="346"/>
        <end position="375"/>
    </location>
</feature>
<protein>
    <recommendedName>
        <fullName evidence="4">Transmembrane protein</fullName>
    </recommendedName>
</protein>
<feature type="transmembrane region" description="Helical" evidence="1">
    <location>
        <begin position="29"/>
        <end position="50"/>
    </location>
</feature>
<accession>A0A1V9ZWT3</accession>
<keyword evidence="1" id="KW-0472">Membrane</keyword>
<evidence type="ECO:0000313" key="2">
    <source>
        <dbReference type="EMBL" id="OQS02483.1"/>
    </source>
</evidence>
<dbReference type="Proteomes" id="UP000243217">
    <property type="component" value="Unassembled WGS sequence"/>
</dbReference>
<dbReference type="EMBL" id="JNBS01001123">
    <property type="protein sequence ID" value="OQS02483.1"/>
    <property type="molecule type" value="Genomic_DNA"/>
</dbReference>
<organism evidence="2 3">
    <name type="scientific">Thraustotheca clavata</name>
    <dbReference type="NCBI Taxonomy" id="74557"/>
    <lineage>
        <taxon>Eukaryota</taxon>
        <taxon>Sar</taxon>
        <taxon>Stramenopiles</taxon>
        <taxon>Oomycota</taxon>
        <taxon>Saprolegniomycetes</taxon>
        <taxon>Saprolegniales</taxon>
        <taxon>Achlyaceae</taxon>
        <taxon>Thraustotheca</taxon>
    </lineage>
</organism>
<dbReference type="OrthoDB" id="66910at2759"/>
<sequence>MNLRCAKVGDERYTSMRTVPKYTVHHDGLAMIVSMCMLLNIAAMPMKAYLSENLPWNKYLTPEVDTSNYKDFNSTTLQLQQNTYNKKTLPNESTYYTDEVVDVQVLRHYINLTYNEPISRDDCTQNFVLGMPGLIYYTPKQIDLICNVSASANATTYIQSYSGDCFYDKFFSIDIGYSCLWIEKISGSNDSSSFDIFAVIYTFSPTRYDKWLWCKFSYRILLTVFVLYQMWTNYYKHILALTQLLKTLGHRFNLGKQTWHYELIIGDPTAIILMDHWIALAFVVDIWISTNNVGIAVLRATQNGDLTVMFLTFLYLSRTVWFAYCALCLVAYILKKYHKENIFTQVDPTLVAIAVAIYGPLVSWLSGNIALFAQLYQWMFTCFVPSNLVGQQNELAFGCTVYTSLIACIPLLFGFTASFFERNTTTKRKIIDHNMRVKHQDYSSISYNNFKNRLVFGLSCWLNQDDALTVRGGAIYKLFAKNPQYRSCPTFSTRAADCFLMCYYKGQLKEKLRLSLRSSLSLNTNNPTLAIKVSKIPAMYRFNELIECIDGTGNIELHQPVERSMWCI</sequence>
<comment type="caution">
    <text evidence="2">The sequence shown here is derived from an EMBL/GenBank/DDBJ whole genome shotgun (WGS) entry which is preliminary data.</text>
</comment>
<evidence type="ECO:0000313" key="3">
    <source>
        <dbReference type="Proteomes" id="UP000243217"/>
    </source>
</evidence>
<name>A0A1V9ZWT3_9STRA</name>
<reference evidence="2 3" key="1">
    <citation type="journal article" date="2014" name="Genome Biol. Evol.">
        <title>The secreted proteins of Achlya hypogyna and Thraustotheca clavata identify the ancestral oomycete secretome and reveal gene acquisitions by horizontal gene transfer.</title>
        <authorList>
            <person name="Misner I."/>
            <person name="Blouin N."/>
            <person name="Leonard G."/>
            <person name="Richards T.A."/>
            <person name="Lane C.E."/>
        </authorList>
    </citation>
    <scope>NUCLEOTIDE SEQUENCE [LARGE SCALE GENOMIC DNA]</scope>
    <source>
        <strain evidence="2 3">ATCC 34112</strain>
    </source>
</reference>
<keyword evidence="1" id="KW-1133">Transmembrane helix</keyword>
<evidence type="ECO:0000256" key="1">
    <source>
        <dbReference type="SAM" id="Phobius"/>
    </source>
</evidence>
<keyword evidence="1" id="KW-0812">Transmembrane</keyword>
<evidence type="ECO:0008006" key="4">
    <source>
        <dbReference type="Google" id="ProtNLM"/>
    </source>
</evidence>
<feature type="transmembrane region" description="Helical" evidence="1">
    <location>
        <begin position="395"/>
        <end position="420"/>
    </location>
</feature>
<dbReference type="AlphaFoldDB" id="A0A1V9ZWT3"/>